<keyword evidence="3" id="KW-1185">Reference proteome</keyword>
<dbReference type="Proteomes" id="UP001316087">
    <property type="component" value="Unassembled WGS sequence"/>
</dbReference>
<feature type="domain" description="HTH cro/C1-type" evidence="1">
    <location>
        <begin position="9"/>
        <end position="63"/>
    </location>
</feature>
<dbReference type="PROSITE" id="PS50943">
    <property type="entry name" value="HTH_CROC1"/>
    <property type="match status" value="1"/>
</dbReference>
<dbReference type="EMBL" id="JAKZFC010000002">
    <property type="protein sequence ID" value="MCH7321748.1"/>
    <property type="molecule type" value="Genomic_DNA"/>
</dbReference>
<dbReference type="Pfam" id="PF01381">
    <property type="entry name" value="HTH_3"/>
    <property type="match status" value="1"/>
</dbReference>
<organism evidence="2 3">
    <name type="scientific">Solibacillus palustris</name>
    <dbReference type="NCBI Taxonomy" id="2908203"/>
    <lineage>
        <taxon>Bacteria</taxon>
        <taxon>Bacillati</taxon>
        <taxon>Bacillota</taxon>
        <taxon>Bacilli</taxon>
        <taxon>Bacillales</taxon>
        <taxon>Caryophanaceae</taxon>
        <taxon>Solibacillus</taxon>
    </lineage>
</organism>
<evidence type="ECO:0000313" key="2">
    <source>
        <dbReference type="EMBL" id="MCH7321748.1"/>
    </source>
</evidence>
<dbReference type="RefSeq" id="WP_241368803.1">
    <property type="nucleotide sequence ID" value="NZ_JAKZFC010000002.1"/>
</dbReference>
<dbReference type="Gene3D" id="1.10.260.40">
    <property type="entry name" value="lambda repressor-like DNA-binding domains"/>
    <property type="match status" value="1"/>
</dbReference>
<sequence length="96" mass="10886">MATDFARHLKDFRERASITQTEMAQKLNMTQSHISKYETGRKVIDLETFMSWVRATNSEMQAAMIMFGADIFAQASQAVTLIPAFITTVDATQLFM</sequence>
<name>A0ABS9UBY9_9BACL</name>
<dbReference type="SUPFAM" id="SSF47413">
    <property type="entry name" value="lambda repressor-like DNA-binding domains"/>
    <property type="match status" value="1"/>
</dbReference>
<proteinExistence type="predicted"/>
<protein>
    <submittedName>
        <fullName evidence="2">Helix-turn-helix domain-containing protein</fullName>
    </submittedName>
</protein>
<dbReference type="CDD" id="cd00093">
    <property type="entry name" value="HTH_XRE"/>
    <property type="match status" value="1"/>
</dbReference>
<gene>
    <name evidence="2" type="ORF">LZ480_07560</name>
</gene>
<dbReference type="InterPro" id="IPR010982">
    <property type="entry name" value="Lambda_DNA-bd_dom_sf"/>
</dbReference>
<comment type="caution">
    <text evidence="2">The sequence shown here is derived from an EMBL/GenBank/DDBJ whole genome shotgun (WGS) entry which is preliminary data.</text>
</comment>
<evidence type="ECO:0000259" key="1">
    <source>
        <dbReference type="PROSITE" id="PS50943"/>
    </source>
</evidence>
<dbReference type="SMART" id="SM00530">
    <property type="entry name" value="HTH_XRE"/>
    <property type="match status" value="1"/>
</dbReference>
<dbReference type="InterPro" id="IPR001387">
    <property type="entry name" value="Cro/C1-type_HTH"/>
</dbReference>
<accession>A0ABS9UBY9</accession>
<evidence type="ECO:0000313" key="3">
    <source>
        <dbReference type="Proteomes" id="UP001316087"/>
    </source>
</evidence>
<reference evidence="2 3" key="1">
    <citation type="submission" date="2022-03" db="EMBL/GenBank/DDBJ databases">
        <authorList>
            <person name="Jo J.-H."/>
            <person name="Im W.-T."/>
        </authorList>
    </citation>
    <scope>NUCLEOTIDE SEQUENCE [LARGE SCALE GENOMIC DNA]</scope>
    <source>
        <strain evidence="2 3">MA9</strain>
    </source>
</reference>